<protein>
    <submittedName>
        <fullName evidence="2">Uncharacterized protein</fullName>
    </submittedName>
</protein>
<evidence type="ECO:0000256" key="1">
    <source>
        <dbReference type="SAM" id="MobiDB-lite"/>
    </source>
</evidence>
<evidence type="ECO:0000313" key="3">
    <source>
        <dbReference type="Proteomes" id="UP000239731"/>
    </source>
</evidence>
<gene>
    <name evidence="2" type="ORF">C7A10_25800</name>
</gene>
<proteinExistence type="predicted"/>
<reference evidence="2 3" key="1">
    <citation type="submission" date="2018-03" db="EMBL/GenBank/DDBJ databases">
        <title>Blue discolouration in mozzarella cheese caused by Pseudomonas fluorescens.</title>
        <authorList>
            <person name="Chiesa F."/>
            <person name="Dalmasso A."/>
            <person name="Lomonaco S."/>
        </authorList>
    </citation>
    <scope>NUCLEOTIDE SEQUENCE [LARGE SCALE GENOMIC DNA]</scope>
    <source>
        <strain evidence="2 3">11293</strain>
    </source>
</reference>
<accession>A0A2T0HSE6</accession>
<name>A0A2T0HSE6_PSEFL</name>
<dbReference type="AlphaFoldDB" id="A0A2T0HSE6"/>
<dbReference type="Proteomes" id="UP000239731">
    <property type="component" value="Unassembled WGS sequence"/>
</dbReference>
<feature type="region of interest" description="Disordered" evidence="1">
    <location>
        <begin position="82"/>
        <end position="122"/>
    </location>
</feature>
<sequence>MSTLTPEALHKGRSWKQKWRMKISQVVERYLHNRRYGVEPVARELAPVTACQLGHTYLTPRDQTVGGLGRHSGFSKVTRCQSGTLRGRYRRNGDVPNPTVLTVRPHSRASPLPQFDRGASGR</sequence>
<comment type="caution">
    <text evidence="2">The sequence shown here is derived from an EMBL/GenBank/DDBJ whole genome shotgun (WGS) entry which is preliminary data.</text>
</comment>
<organism evidence="2 3">
    <name type="scientific">Pseudomonas fluorescens</name>
    <dbReference type="NCBI Taxonomy" id="294"/>
    <lineage>
        <taxon>Bacteria</taxon>
        <taxon>Pseudomonadati</taxon>
        <taxon>Pseudomonadota</taxon>
        <taxon>Gammaproteobacteria</taxon>
        <taxon>Pseudomonadales</taxon>
        <taxon>Pseudomonadaceae</taxon>
        <taxon>Pseudomonas</taxon>
    </lineage>
</organism>
<evidence type="ECO:0000313" key="2">
    <source>
        <dbReference type="EMBL" id="PRW86020.1"/>
    </source>
</evidence>
<dbReference type="EMBL" id="PVUH01000022">
    <property type="protein sequence ID" value="PRW86020.1"/>
    <property type="molecule type" value="Genomic_DNA"/>
</dbReference>